<evidence type="ECO:0000313" key="1">
    <source>
        <dbReference type="EMBL" id="CAK9006885.1"/>
    </source>
</evidence>
<organism evidence="1 2">
    <name type="scientific">Durusdinium trenchii</name>
    <dbReference type="NCBI Taxonomy" id="1381693"/>
    <lineage>
        <taxon>Eukaryota</taxon>
        <taxon>Sar</taxon>
        <taxon>Alveolata</taxon>
        <taxon>Dinophyceae</taxon>
        <taxon>Suessiales</taxon>
        <taxon>Symbiodiniaceae</taxon>
        <taxon>Durusdinium</taxon>
    </lineage>
</organism>
<dbReference type="Proteomes" id="UP001642464">
    <property type="component" value="Unassembled WGS sequence"/>
</dbReference>
<proteinExistence type="predicted"/>
<keyword evidence="2" id="KW-1185">Reference proteome</keyword>
<sequence length="212" mass="23738">MVWQDGMAGTAWLAGHSVHVGAGSTRRQADDQRLWALYRNRTATLQRAVQNYHKLMFVGLLEDLDGSMRLLQTLLRWPQIPEIRRLNAGYVQKQRAEELQQIHAALRVLAPMDLWLYQYISRDFSIRLKALEADEDSCAQGISPQPQVIFPSEKQLGGCTSSRERIACGAEVRGAEPPAEPLMSGFSKFVFQSLKLDACCAPDSSHKAISVL</sequence>
<evidence type="ECO:0000313" key="2">
    <source>
        <dbReference type="Proteomes" id="UP001642464"/>
    </source>
</evidence>
<dbReference type="InterPro" id="IPR027417">
    <property type="entry name" value="P-loop_NTPase"/>
</dbReference>
<dbReference type="Gene3D" id="3.40.50.300">
    <property type="entry name" value="P-loop containing nucleotide triphosphate hydrolases"/>
    <property type="match status" value="1"/>
</dbReference>
<gene>
    <name evidence="1" type="ORF">SCF082_LOCUS9213</name>
</gene>
<reference evidence="1 2" key="1">
    <citation type="submission" date="2024-02" db="EMBL/GenBank/DDBJ databases">
        <authorList>
            <person name="Chen Y."/>
            <person name="Shah S."/>
            <person name="Dougan E. K."/>
            <person name="Thang M."/>
            <person name="Chan C."/>
        </authorList>
    </citation>
    <scope>NUCLEOTIDE SEQUENCE [LARGE SCALE GENOMIC DNA]</scope>
</reference>
<comment type="caution">
    <text evidence="1">The sequence shown here is derived from an EMBL/GenBank/DDBJ whole genome shotgun (WGS) entry which is preliminary data.</text>
</comment>
<name>A0ABP0IXR6_9DINO</name>
<accession>A0ABP0IXR6</accession>
<dbReference type="EMBL" id="CAXAMM010005335">
    <property type="protein sequence ID" value="CAK9006885.1"/>
    <property type="molecule type" value="Genomic_DNA"/>
</dbReference>
<protein>
    <submittedName>
        <fullName evidence="1">Uncharacterized protein</fullName>
    </submittedName>
</protein>